<evidence type="ECO:0000313" key="1">
    <source>
        <dbReference type="EMBL" id="PNY07195.1"/>
    </source>
</evidence>
<reference evidence="1 2" key="2">
    <citation type="journal article" date="2017" name="Front. Plant Sci.">
        <title>Gene Classification and Mining of Molecular Markers Useful in Red Clover (Trifolium pratense) Breeding.</title>
        <authorList>
            <person name="Istvanek J."/>
            <person name="Dluhosova J."/>
            <person name="Dluhos P."/>
            <person name="Patkova L."/>
            <person name="Nedelnik J."/>
            <person name="Repkova J."/>
        </authorList>
    </citation>
    <scope>NUCLEOTIDE SEQUENCE [LARGE SCALE GENOMIC DNA]</scope>
    <source>
        <strain evidence="2">cv. Tatra</strain>
        <tissue evidence="1">Young leaves</tissue>
    </source>
</reference>
<sequence>MIATSIESQNLITGSIEKTELRWYHIHRQLEEVYIVLVVAKSDQKFETDGIKHQEKEAKWKNTEVQIRVGALEDLGISTKNWRRPEDGKFVVVFLDR</sequence>
<reference evidence="1 2" key="1">
    <citation type="journal article" date="2014" name="Am. J. Bot.">
        <title>Genome assembly and annotation for red clover (Trifolium pratense; Fabaceae).</title>
        <authorList>
            <person name="Istvanek J."/>
            <person name="Jaros M."/>
            <person name="Krenek A."/>
            <person name="Repkova J."/>
        </authorList>
    </citation>
    <scope>NUCLEOTIDE SEQUENCE [LARGE SCALE GENOMIC DNA]</scope>
    <source>
        <strain evidence="2">cv. Tatra</strain>
        <tissue evidence="1">Young leaves</tissue>
    </source>
</reference>
<accession>A0A2K3NVZ6</accession>
<protein>
    <submittedName>
        <fullName evidence="1">Uncharacterized protein</fullName>
    </submittedName>
</protein>
<name>A0A2K3NVZ6_TRIPR</name>
<organism evidence="1 2">
    <name type="scientific">Trifolium pratense</name>
    <name type="common">Red clover</name>
    <dbReference type="NCBI Taxonomy" id="57577"/>
    <lineage>
        <taxon>Eukaryota</taxon>
        <taxon>Viridiplantae</taxon>
        <taxon>Streptophyta</taxon>
        <taxon>Embryophyta</taxon>
        <taxon>Tracheophyta</taxon>
        <taxon>Spermatophyta</taxon>
        <taxon>Magnoliopsida</taxon>
        <taxon>eudicotyledons</taxon>
        <taxon>Gunneridae</taxon>
        <taxon>Pentapetalae</taxon>
        <taxon>rosids</taxon>
        <taxon>fabids</taxon>
        <taxon>Fabales</taxon>
        <taxon>Fabaceae</taxon>
        <taxon>Papilionoideae</taxon>
        <taxon>50 kb inversion clade</taxon>
        <taxon>NPAAA clade</taxon>
        <taxon>Hologalegina</taxon>
        <taxon>IRL clade</taxon>
        <taxon>Trifolieae</taxon>
        <taxon>Trifolium</taxon>
    </lineage>
</organism>
<gene>
    <name evidence="1" type="ORF">L195_g003682</name>
</gene>
<evidence type="ECO:0000313" key="2">
    <source>
        <dbReference type="Proteomes" id="UP000236291"/>
    </source>
</evidence>
<dbReference type="Proteomes" id="UP000236291">
    <property type="component" value="Unassembled WGS sequence"/>
</dbReference>
<comment type="caution">
    <text evidence="1">The sequence shown here is derived from an EMBL/GenBank/DDBJ whole genome shotgun (WGS) entry which is preliminary data.</text>
</comment>
<dbReference type="EMBL" id="ASHM01001740">
    <property type="protein sequence ID" value="PNY07195.1"/>
    <property type="molecule type" value="Genomic_DNA"/>
</dbReference>
<proteinExistence type="predicted"/>
<dbReference type="AlphaFoldDB" id="A0A2K3NVZ6"/>